<name>A0A0U1LKE9_TALIS</name>
<dbReference type="InterPro" id="IPR002018">
    <property type="entry name" value="CarbesteraseB"/>
</dbReference>
<dbReference type="Pfam" id="PF01814">
    <property type="entry name" value="Hemerythrin"/>
    <property type="match status" value="1"/>
</dbReference>
<dbReference type="Gene3D" id="1.20.120.520">
    <property type="entry name" value="nmb1532 protein domain like"/>
    <property type="match status" value="1"/>
</dbReference>
<dbReference type="SUPFAM" id="SSF53474">
    <property type="entry name" value="alpha/beta-Hydrolases"/>
    <property type="match status" value="1"/>
</dbReference>
<dbReference type="OrthoDB" id="10044044at2759"/>
<dbReference type="PANTHER" id="PTHR38048:SF1">
    <property type="entry name" value="HEMERYTHRIN-LIKE DOMAIN-CONTAINING PROTEIN"/>
    <property type="match status" value="1"/>
</dbReference>
<organism evidence="3 4">
    <name type="scientific">Talaromyces islandicus</name>
    <name type="common">Penicillium islandicum</name>
    <dbReference type="NCBI Taxonomy" id="28573"/>
    <lineage>
        <taxon>Eukaryota</taxon>
        <taxon>Fungi</taxon>
        <taxon>Dikarya</taxon>
        <taxon>Ascomycota</taxon>
        <taxon>Pezizomycotina</taxon>
        <taxon>Eurotiomycetes</taxon>
        <taxon>Eurotiomycetidae</taxon>
        <taxon>Eurotiales</taxon>
        <taxon>Trichocomaceae</taxon>
        <taxon>Talaromyces</taxon>
        <taxon>Talaromyces sect. Islandici</taxon>
    </lineage>
</organism>
<dbReference type="CDD" id="cd12108">
    <property type="entry name" value="Hr-like"/>
    <property type="match status" value="1"/>
</dbReference>
<protein>
    <recommendedName>
        <fullName evidence="5">Hemerythrin-like domain-containing protein</fullName>
    </recommendedName>
</protein>
<dbReference type="InterPro" id="IPR012312">
    <property type="entry name" value="Hemerythrin-like"/>
</dbReference>
<accession>A0A0U1LKE9</accession>
<dbReference type="PANTHER" id="PTHR38048">
    <property type="entry name" value="EXPRESSED PROTEIN"/>
    <property type="match status" value="1"/>
</dbReference>
<dbReference type="Gene3D" id="3.40.50.1820">
    <property type="entry name" value="alpha/beta hydrolase"/>
    <property type="match status" value="1"/>
</dbReference>
<evidence type="ECO:0000313" key="4">
    <source>
        <dbReference type="Proteomes" id="UP000054383"/>
    </source>
</evidence>
<dbReference type="EMBL" id="CVMT01000001">
    <property type="protein sequence ID" value="CRG83478.1"/>
    <property type="molecule type" value="Genomic_DNA"/>
</dbReference>
<dbReference type="Pfam" id="PF00135">
    <property type="entry name" value="COesterase"/>
    <property type="match status" value="1"/>
</dbReference>
<feature type="domain" description="Carboxylesterase type B" evidence="1">
    <location>
        <begin position="9"/>
        <end position="244"/>
    </location>
</feature>
<evidence type="ECO:0008006" key="5">
    <source>
        <dbReference type="Google" id="ProtNLM"/>
    </source>
</evidence>
<dbReference type="AlphaFoldDB" id="A0A0U1LKE9"/>
<reference evidence="3 4" key="1">
    <citation type="submission" date="2015-04" db="EMBL/GenBank/DDBJ databases">
        <authorList>
            <person name="Syromyatnikov M.Y."/>
            <person name="Popov V.N."/>
        </authorList>
    </citation>
    <scope>NUCLEOTIDE SEQUENCE [LARGE SCALE GENOMIC DNA]</scope>
    <source>
        <strain evidence="3">WF-38-12</strain>
    </source>
</reference>
<dbReference type="InterPro" id="IPR029058">
    <property type="entry name" value="AB_hydrolase_fold"/>
</dbReference>
<sequence length="511" mass="57870">MPLFNGGGMADKGIDFVNYNHRAGSFGWLSHPDFSKEFYEVSRSNSSGNWAMLDQIAPFKWVYKIIVAFGGNQGHNTVMDQSAGSAATQHIPNNPLVKGLIVGAIVVSGVYHPQDPLCSRLAEGYITLADAELQGFNYLKALNKRTVEEARELPMEDLISGQSTLGSFSPFRFSAVLDYYIMPDTYNTLVKGLAHNMPVITGNNEDENGVTYNRSITVSEYLSDMNEAFSGTWLDRFLEQYPADDSITARGAYDSQWTGRSKVGTWMPEPETEISYVLNNLYDTDPLRGSADYSIANKMNSYLVSFIKTGEPHGLDSNGTVANLSAQGHSVSTMSNKPDVRLEDSEALPTLSASEFREYNRLAEHMDGFHNHFRHTWNTLYDACCANKRPSGVSIRQFMNMGMEFTSQLNMHHSIEEQYVFPILAKKMPQFKKGVNLLKQHKEIHRGMDRLEEYLEGCRTGERELRLSEMKGIMDTFGKVLWEHLDDEVRTLGAENMRKYWTIEEMKRFRM</sequence>
<proteinExistence type="predicted"/>
<dbReference type="STRING" id="28573.A0A0U1LKE9"/>
<keyword evidence="4" id="KW-1185">Reference proteome</keyword>
<evidence type="ECO:0000259" key="2">
    <source>
        <dbReference type="Pfam" id="PF01814"/>
    </source>
</evidence>
<evidence type="ECO:0000313" key="3">
    <source>
        <dbReference type="EMBL" id="CRG83478.1"/>
    </source>
</evidence>
<dbReference type="Proteomes" id="UP000054383">
    <property type="component" value="Unassembled WGS sequence"/>
</dbReference>
<evidence type="ECO:0000259" key="1">
    <source>
        <dbReference type="Pfam" id="PF00135"/>
    </source>
</evidence>
<feature type="domain" description="Hemerythrin-like" evidence="2">
    <location>
        <begin position="363"/>
        <end position="489"/>
    </location>
</feature>
<dbReference type="InterPro" id="IPR053206">
    <property type="entry name" value="Dimeric_xanthone_biosynth"/>
</dbReference>
<gene>
    <name evidence="3" type="ORF">PISL3812_00829</name>
</gene>